<sequence length="105" mass="11313">MTSTPVLESQNRYTALSVESMNDNDNDFDLCPQDDRHDTGDAATATGEQSRQDPYAIEGQVPLLQDLKSKLPSPLSSGPVQEILKGLSQSPARAQAKVEAVDKPS</sequence>
<dbReference type="AlphaFoldDB" id="A0A2H3BVP2"/>
<dbReference type="EMBL" id="KZ293425">
    <property type="protein sequence ID" value="PBK71052.1"/>
    <property type="molecule type" value="Genomic_DNA"/>
</dbReference>
<name>A0A2H3BVP2_9AGAR</name>
<dbReference type="Proteomes" id="UP000218334">
    <property type="component" value="Unassembled WGS sequence"/>
</dbReference>
<protein>
    <submittedName>
        <fullName evidence="2">Uncharacterized protein</fullName>
    </submittedName>
</protein>
<evidence type="ECO:0000313" key="2">
    <source>
        <dbReference type="EMBL" id="PBK71052.1"/>
    </source>
</evidence>
<evidence type="ECO:0000256" key="1">
    <source>
        <dbReference type="SAM" id="MobiDB-lite"/>
    </source>
</evidence>
<organism evidence="2 3">
    <name type="scientific">Armillaria solidipes</name>
    <dbReference type="NCBI Taxonomy" id="1076256"/>
    <lineage>
        <taxon>Eukaryota</taxon>
        <taxon>Fungi</taxon>
        <taxon>Dikarya</taxon>
        <taxon>Basidiomycota</taxon>
        <taxon>Agaricomycotina</taxon>
        <taxon>Agaricomycetes</taxon>
        <taxon>Agaricomycetidae</taxon>
        <taxon>Agaricales</taxon>
        <taxon>Marasmiineae</taxon>
        <taxon>Physalacriaceae</taxon>
        <taxon>Armillaria</taxon>
    </lineage>
</organism>
<keyword evidence="3" id="KW-1185">Reference proteome</keyword>
<gene>
    <name evidence="2" type="ORF">ARMSODRAFT_1017818</name>
</gene>
<feature type="region of interest" description="Disordered" evidence="1">
    <location>
        <begin position="21"/>
        <end position="54"/>
    </location>
</feature>
<reference evidence="3" key="1">
    <citation type="journal article" date="2017" name="Nat. Ecol. Evol.">
        <title>Genome expansion and lineage-specific genetic innovations in the forest pathogenic fungi Armillaria.</title>
        <authorList>
            <person name="Sipos G."/>
            <person name="Prasanna A.N."/>
            <person name="Walter M.C."/>
            <person name="O'Connor E."/>
            <person name="Balint B."/>
            <person name="Krizsan K."/>
            <person name="Kiss B."/>
            <person name="Hess J."/>
            <person name="Varga T."/>
            <person name="Slot J."/>
            <person name="Riley R."/>
            <person name="Boka B."/>
            <person name="Rigling D."/>
            <person name="Barry K."/>
            <person name="Lee J."/>
            <person name="Mihaltcheva S."/>
            <person name="LaButti K."/>
            <person name="Lipzen A."/>
            <person name="Waldron R."/>
            <person name="Moloney N.M."/>
            <person name="Sperisen C."/>
            <person name="Kredics L."/>
            <person name="Vagvoelgyi C."/>
            <person name="Patrignani A."/>
            <person name="Fitzpatrick D."/>
            <person name="Nagy I."/>
            <person name="Doyle S."/>
            <person name="Anderson J.B."/>
            <person name="Grigoriev I.V."/>
            <person name="Gueldener U."/>
            <person name="Muensterkoetter M."/>
            <person name="Nagy L.G."/>
        </authorList>
    </citation>
    <scope>NUCLEOTIDE SEQUENCE [LARGE SCALE GENOMIC DNA]</scope>
    <source>
        <strain evidence="3">28-4</strain>
    </source>
</reference>
<accession>A0A2H3BVP2</accession>
<evidence type="ECO:0000313" key="3">
    <source>
        <dbReference type="Proteomes" id="UP000218334"/>
    </source>
</evidence>
<proteinExistence type="predicted"/>